<feature type="transmembrane region" description="Helical" evidence="1">
    <location>
        <begin position="581"/>
        <end position="607"/>
    </location>
</feature>
<dbReference type="Proteomes" id="UP000292423">
    <property type="component" value="Unassembled WGS sequence"/>
</dbReference>
<keyword evidence="1" id="KW-0812">Transmembrane</keyword>
<evidence type="ECO:0000256" key="1">
    <source>
        <dbReference type="SAM" id="Phobius"/>
    </source>
</evidence>
<keyword evidence="1" id="KW-0472">Membrane</keyword>
<feature type="transmembrane region" description="Helical" evidence="1">
    <location>
        <begin position="613"/>
        <end position="632"/>
    </location>
</feature>
<evidence type="ECO:0008006" key="4">
    <source>
        <dbReference type="Google" id="ProtNLM"/>
    </source>
</evidence>
<protein>
    <recommendedName>
        <fullName evidence="4">EF-hand domain-containing protein</fullName>
    </recommendedName>
</protein>
<name>A0A4Q7ZBA0_9GAMM</name>
<comment type="caution">
    <text evidence="2">The sequence shown here is derived from an EMBL/GenBank/DDBJ whole genome shotgun (WGS) entry which is preliminary data.</text>
</comment>
<gene>
    <name evidence="2" type="ORF">EV700_0396</name>
</gene>
<evidence type="ECO:0000313" key="3">
    <source>
        <dbReference type="Proteomes" id="UP000292423"/>
    </source>
</evidence>
<dbReference type="OrthoDB" id="9785737at2"/>
<keyword evidence="3" id="KW-1185">Reference proteome</keyword>
<sequence>MAHNWRFIRYGGFDQVFIDRVEDLENLPELDQKLWAALACPTRGLEMDSRTLDYIDTDKDGRIRAPELLEAVRWSLSLLKDKSVLLSGNGLPLLAIDAGTEAGRKLVTGAGELLSRLGRGEATSVTVADTEDLAKVFPPAMPNGDGIVPAAMATEPGLAEAITDILACTGSETDRSGDPGVTEALIRQFFTDLALVTDWQRAKVSEPLADATPAACEALLAVEAKIDDYFSRTQLAGFDQRAQSALNGSEDDFARLGAQALTLSSEDMARLPLSLIAPDQPLNLLSGVNPAWRDRLAAFKVLVADPLTGMNLHSLDAAAWSAIKQRFGAYRDWQAAKPAVPQAALAEERLAALSAPGVMDALLELVTADLAVADAADSLVDLDRLVRYQRDLKTLLNNFVSLSDFYTRRDKAVFQAGTLYIDGRSCDLCVKVNDMGRHASMAGLSGTYLIYADCVRKGSAEKITIVAALTAGEAGKMIVGRNGIFYDRNGDDWDATVVKLVENAISVREAFWSPYRRISRMVSEQLQKMAADKDKAIESKATVHITTGTAKIEQAAVTPKDAKDAPKTPPAPFDVARFAGIFAALGLALGAIGTAIASVISGFLALAWWKMPIAIAGLLLLISGPSMVVAWFKLRQRNLAPILDANGWAVNTKAKLNIPFGTTLTALATLPKGAERSLKDPYS</sequence>
<dbReference type="EMBL" id="SHKX01000010">
    <property type="protein sequence ID" value="RZU47434.1"/>
    <property type="molecule type" value="Genomic_DNA"/>
</dbReference>
<dbReference type="RefSeq" id="WP_130410678.1">
    <property type="nucleotide sequence ID" value="NZ_SHKX01000010.1"/>
</dbReference>
<reference evidence="2 3" key="1">
    <citation type="submission" date="2019-02" db="EMBL/GenBank/DDBJ databases">
        <title>Genomic Encyclopedia of Type Strains, Phase IV (KMG-IV): sequencing the most valuable type-strain genomes for metagenomic binning, comparative biology and taxonomic classification.</title>
        <authorList>
            <person name="Goeker M."/>
        </authorList>
    </citation>
    <scope>NUCLEOTIDE SEQUENCE [LARGE SCALE GENOMIC DNA]</scope>
    <source>
        <strain evidence="2 3">DSM 105135</strain>
    </source>
</reference>
<keyword evidence="1" id="KW-1133">Transmembrane helix</keyword>
<proteinExistence type="predicted"/>
<accession>A0A4Q7ZBA0</accession>
<organism evidence="2 3">
    <name type="scientific">Fluviicoccus keumensis</name>
    <dbReference type="NCBI Taxonomy" id="1435465"/>
    <lineage>
        <taxon>Bacteria</taxon>
        <taxon>Pseudomonadati</taxon>
        <taxon>Pseudomonadota</taxon>
        <taxon>Gammaproteobacteria</taxon>
        <taxon>Moraxellales</taxon>
        <taxon>Moraxellaceae</taxon>
        <taxon>Fluviicoccus</taxon>
    </lineage>
</organism>
<evidence type="ECO:0000313" key="2">
    <source>
        <dbReference type="EMBL" id="RZU47434.1"/>
    </source>
</evidence>
<dbReference type="AlphaFoldDB" id="A0A4Q7ZBA0"/>